<dbReference type="STRING" id="211114.SAMN04489726_4283"/>
<sequence length="329" mass="34131">MSAEDSLAGSSITAVAAARTPLVIDTDPGIDDAVALLLAANSPEVDLLAVTTVFGNVGPEVTTANALRVLRLVGREDVPVAAGAARPLVHPMLHRAEEWHGGDGLGGQSGLLPEAVRAPEPVGAVELLATVLRGAERPVTIAAIGPLTNVALLLASFPGLKPKIARVVVMGGAFAGGNTTATSEFNIWSDPEAARRVLVEEDVPVTLVPLDLTLRCTADGPWLTALATGGTAAATLAKVMEHYRNRYLEFYGEDKAALHDSVAVLEAAVPGTLRTTPLPVDVLCDLGPARGATIADRRLNAPGRRIDVALDADFDAVKATVLNRLLDRA</sequence>
<evidence type="ECO:0000256" key="2">
    <source>
        <dbReference type="ARBA" id="ARBA00023295"/>
    </source>
</evidence>
<dbReference type="InterPro" id="IPR001910">
    <property type="entry name" value="Inosine/uridine_hydrolase_dom"/>
</dbReference>
<dbReference type="Pfam" id="PF01156">
    <property type="entry name" value="IU_nuc_hydro"/>
    <property type="match status" value="1"/>
</dbReference>
<dbReference type="InterPro" id="IPR015910">
    <property type="entry name" value="I/U_nuclsd_hydro_CS"/>
</dbReference>
<keyword evidence="1 4" id="KW-0378">Hydrolase</keyword>
<evidence type="ECO:0000259" key="3">
    <source>
        <dbReference type="Pfam" id="PF01156"/>
    </source>
</evidence>
<dbReference type="GO" id="GO:0006152">
    <property type="term" value="P:purine nucleoside catabolic process"/>
    <property type="evidence" value="ECO:0007669"/>
    <property type="project" value="TreeGrafter"/>
</dbReference>
<dbReference type="Gene3D" id="3.90.245.10">
    <property type="entry name" value="Ribonucleoside hydrolase-like"/>
    <property type="match status" value="1"/>
</dbReference>
<accession>A0A1G9XLJ8</accession>
<dbReference type="PANTHER" id="PTHR12304:SF4">
    <property type="entry name" value="URIDINE NUCLEOSIDASE"/>
    <property type="match status" value="1"/>
</dbReference>
<proteinExistence type="predicted"/>
<gene>
    <name evidence="4" type="ORF">SAMN04489726_4283</name>
</gene>
<dbReference type="RefSeq" id="WP_052407185.1">
    <property type="nucleotide sequence ID" value="NZ_JOEF01000005.1"/>
</dbReference>
<keyword evidence="5" id="KW-1185">Reference proteome</keyword>
<dbReference type="AlphaFoldDB" id="A0A1G9XLJ8"/>
<dbReference type="GO" id="GO:0005829">
    <property type="term" value="C:cytosol"/>
    <property type="evidence" value="ECO:0007669"/>
    <property type="project" value="TreeGrafter"/>
</dbReference>
<dbReference type="InterPro" id="IPR036452">
    <property type="entry name" value="Ribo_hydro-like"/>
</dbReference>
<evidence type="ECO:0000313" key="5">
    <source>
        <dbReference type="Proteomes" id="UP000183376"/>
    </source>
</evidence>
<dbReference type="GO" id="GO:0008477">
    <property type="term" value="F:purine nucleosidase activity"/>
    <property type="evidence" value="ECO:0007669"/>
    <property type="project" value="TreeGrafter"/>
</dbReference>
<protein>
    <submittedName>
        <fullName evidence="4">Pyrimidine-specific ribonucleoside hydrolase</fullName>
    </submittedName>
</protein>
<organism evidence="4 5">
    <name type="scientific">Allokutzneria albata</name>
    <name type="common">Kibdelosporangium albatum</name>
    <dbReference type="NCBI Taxonomy" id="211114"/>
    <lineage>
        <taxon>Bacteria</taxon>
        <taxon>Bacillati</taxon>
        <taxon>Actinomycetota</taxon>
        <taxon>Actinomycetes</taxon>
        <taxon>Pseudonocardiales</taxon>
        <taxon>Pseudonocardiaceae</taxon>
        <taxon>Allokutzneria</taxon>
    </lineage>
</organism>
<reference evidence="4 5" key="1">
    <citation type="submission" date="2016-10" db="EMBL/GenBank/DDBJ databases">
        <authorList>
            <person name="de Groot N.N."/>
        </authorList>
    </citation>
    <scope>NUCLEOTIDE SEQUENCE [LARGE SCALE GENOMIC DNA]</scope>
    <source>
        <strain evidence="4 5">DSM 44149</strain>
    </source>
</reference>
<dbReference type="OrthoDB" id="9797882at2"/>
<dbReference type="PANTHER" id="PTHR12304">
    <property type="entry name" value="INOSINE-URIDINE PREFERRING NUCLEOSIDE HYDROLASE"/>
    <property type="match status" value="1"/>
</dbReference>
<dbReference type="InterPro" id="IPR023186">
    <property type="entry name" value="IUNH"/>
</dbReference>
<dbReference type="Proteomes" id="UP000183376">
    <property type="component" value="Chromosome I"/>
</dbReference>
<feature type="domain" description="Inosine/uridine-preferring nucleoside hydrolase" evidence="3">
    <location>
        <begin position="22"/>
        <end position="318"/>
    </location>
</feature>
<name>A0A1G9XLJ8_ALLAB</name>
<dbReference type="eggNOG" id="COG1957">
    <property type="taxonomic scope" value="Bacteria"/>
</dbReference>
<dbReference type="SUPFAM" id="SSF53590">
    <property type="entry name" value="Nucleoside hydrolase"/>
    <property type="match status" value="1"/>
</dbReference>
<dbReference type="EMBL" id="LT629701">
    <property type="protein sequence ID" value="SDM97627.1"/>
    <property type="molecule type" value="Genomic_DNA"/>
</dbReference>
<dbReference type="GO" id="GO:0045437">
    <property type="term" value="F:uridine nucleosidase activity"/>
    <property type="evidence" value="ECO:0007669"/>
    <property type="project" value="UniProtKB-ARBA"/>
</dbReference>
<keyword evidence="2" id="KW-0326">Glycosidase</keyword>
<evidence type="ECO:0000256" key="1">
    <source>
        <dbReference type="ARBA" id="ARBA00022801"/>
    </source>
</evidence>
<dbReference type="PROSITE" id="PS01247">
    <property type="entry name" value="IUNH"/>
    <property type="match status" value="1"/>
</dbReference>
<evidence type="ECO:0000313" key="4">
    <source>
        <dbReference type="EMBL" id="SDM97627.1"/>
    </source>
</evidence>